<dbReference type="InterPro" id="IPR000626">
    <property type="entry name" value="Ubiquitin-like_dom"/>
</dbReference>
<protein>
    <submittedName>
        <fullName evidence="8">Ubiquitin-like domain-containing protein</fullName>
    </submittedName>
</protein>
<organism evidence="7 8">
    <name type="scientific">Plectus sambesii</name>
    <dbReference type="NCBI Taxonomy" id="2011161"/>
    <lineage>
        <taxon>Eukaryota</taxon>
        <taxon>Metazoa</taxon>
        <taxon>Ecdysozoa</taxon>
        <taxon>Nematoda</taxon>
        <taxon>Chromadorea</taxon>
        <taxon>Plectida</taxon>
        <taxon>Plectina</taxon>
        <taxon>Plectoidea</taxon>
        <taxon>Plectidae</taxon>
        <taxon>Plectus</taxon>
    </lineage>
</organism>
<keyword evidence="2" id="KW-0645">Protease</keyword>
<feature type="region of interest" description="Disordered" evidence="5">
    <location>
        <begin position="119"/>
        <end position="140"/>
    </location>
</feature>
<evidence type="ECO:0000256" key="1">
    <source>
        <dbReference type="ARBA" id="ARBA00009136"/>
    </source>
</evidence>
<dbReference type="PANTHER" id="PTHR15397">
    <property type="entry name" value="SODIUM-GLUCOSE COTRANSPORTER REGULATORY PROTEIN -RELATED"/>
    <property type="match status" value="1"/>
</dbReference>
<dbReference type="PROSITE" id="PS50053">
    <property type="entry name" value="UBIQUITIN_2"/>
    <property type="match status" value="1"/>
</dbReference>
<accession>A0A914URM6</accession>
<dbReference type="GO" id="GO:0006508">
    <property type="term" value="P:proteolysis"/>
    <property type="evidence" value="ECO:0007669"/>
    <property type="project" value="UniProtKB-KW"/>
</dbReference>
<dbReference type="InterPro" id="IPR033882">
    <property type="entry name" value="DDI1_N"/>
</dbReference>
<feature type="domain" description="Ubiquitin-like" evidence="6">
    <location>
        <begin position="1"/>
        <end position="78"/>
    </location>
</feature>
<proteinExistence type="inferred from homology"/>
<dbReference type="GO" id="GO:0004190">
    <property type="term" value="F:aspartic-type endopeptidase activity"/>
    <property type="evidence" value="ECO:0007669"/>
    <property type="project" value="UniProtKB-KW"/>
</dbReference>
<evidence type="ECO:0000256" key="2">
    <source>
        <dbReference type="ARBA" id="ARBA00022670"/>
    </source>
</evidence>
<dbReference type="Proteomes" id="UP000887566">
    <property type="component" value="Unplaced"/>
</dbReference>
<dbReference type="Gene3D" id="3.10.20.90">
    <property type="entry name" value="Phosphatidylinositol 3-kinase Catalytic Subunit, Chain A, domain 1"/>
    <property type="match status" value="1"/>
</dbReference>
<dbReference type="WBParaSite" id="PSAMB.scaffold12053size2979.g34592.t1">
    <property type="protein sequence ID" value="PSAMB.scaffold12053size2979.g34592.t1"/>
    <property type="gene ID" value="PSAMB.scaffold12053size2979.g34592"/>
</dbReference>
<keyword evidence="3" id="KW-0064">Aspartyl protease</keyword>
<feature type="compositionally biased region" description="Low complexity" evidence="5">
    <location>
        <begin position="123"/>
        <end position="140"/>
    </location>
</feature>
<dbReference type="InterPro" id="IPR029071">
    <property type="entry name" value="Ubiquitin-like_domsf"/>
</dbReference>
<keyword evidence="7" id="KW-1185">Reference proteome</keyword>
<sequence>MQLTVTTVNGDVFTVEVAQDMEVENLLALCQVEVPSLANVPAERLLLLHNGRTLNKGGQDLKKTIQEIALSDNDMVLVSAASANTAPAGAGGRTGATAALGSSNPLAGIDFSSIRVPQQRGGAASASTAPRPSANANPNDPAVVYQQLLNDAPLRAQLRETNPALSEALESGNF</sequence>
<evidence type="ECO:0000256" key="4">
    <source>
        <dbReference type="ARBA" id="ARBA00022801"/>
    </source>
</evidence>
<dbReference type="CDD" id="cd01796">
    <property type="entry name" value="Ubl_Ddi1_like"/>
    <property type="match status" value="1"/>
</dbReference>
<dbReference type="AlphaFoldDB" id="A0A914URM6"/>
<name>A0A914URM6_9BILA</name>
<evidence type="ECO:0000256" key="5">
    <source>
        <dbReference type="SAM" id="MobiDB-lite"/>
    </source>
</evidence>
<dbReference type="PANTHER" id="PTHR15397:SF3">
    <property type="entry name" value="DNA DAMAGE INDUCIBLE 1 HOMOLOG 2"/>
    <property type="match status" value="1"/>
</dbReference>
<evidence type="ECO:0000313" key="8">
    <source>
        <dbReference type="WBParaSite" id="PSAMB.scaffold12053size2979.g34592.t1"/>
    </source>
</evidence>
<reference evidence="8" key="1">
    <citation type="submission" date="2022-11" db="UniProtKB">
        <authorList>
            <consortium name="WormBaseParasite"/>
        </authorList>
    </citation>
    <scope>IDENTIFICATION</scope>
</reference>
<evidence type="ECO:0000259" key="6">
    <source>
        <dbReference type="PROSITE" id="PS50053"/>
    </source>
</evidence>
<keyword evidence="4" id="KW-0378">Hydrolase</keyword>
<evidence type="ECO:0000313" key="7">
    <source>
        <dbReference type="Proteomes" id="UP000887566"/>
    </source>
</evidence>
<comment type="similarity">
    <text evidence="1">Belongs to the DDI1 family.</text>
</comment>
<dbReference type="SUPFAM" id="SSF54236">
    <property type="entry name" value="Ubiquitin-like"/>
    <property type="match status" value="1"/>
</dbReference>
<evidence type="ECO:0000256" key="3">
    <source>
        <dbReference type="ARBA" id="ARBA00022750"/>
    </source>
</evidence>